<comment type="caution">
    <text evidence="3">The sequence shown here is derived from an EMBL/GenBank/DDBJ whole genome shotgun (WGS) entry which is preliminary data.</text>
</comment>
<dbReference type="Pfam" id="PF25324">
    <property type="entry name" value="DUF7881"/>
    <property type="match status" value="1"/>
</dbReference>
<name>A0AAD7VWS1_9ASCO</name>
<protein>
    <recommendedName>
        <fullName evidence="2">DUF7881 domain-containing protein</fullName>
    </recommendedName>
</protein>
<proteinExistence type="predicted"/>
<dbReference type="InterPro" id="IPR057203">
    <property type="entry name" value="DUF7881"/>
</dbReference>
<feature type="region of interest" description="Disordered" evidence="1">
    <location>
        <begin position="64"/>
        <end position="86"/>
    </location>
</feature>
<evidence type="ECO:0000313" key="3">
    <source>
        <dbReference type="EMBL" id="KAJ8104364.1"/>
    </source>
</evidence>
<evidence type="ECO:0000256" key="1">
    <source>
        <dbReference type="SAM" id="MobiDB-lite"/>
    </source>
</evidence>
<dbReference type="EMBL" id="JARPMG010000001">
    <property type="protein sequence ID" value="KAJ8104364.1"/>
    <property type="molecule type" value="Genomic_DNA"/>
</dbReference>
<evidence type="ECO:0000313" key="4">
    <source>
        <dbReference type="Proteomes" id="UP001217417"/>
    </source>
</evidence>
<accession>A0AAD7VWS1</accession>
<keyword evidence="4" id="KW-1185">Reference proteome</keyword>
<feature type="domain" description="DUF7881" evidence="2">
    <location>
        <begin position="8"/>
        <end position="81"/>
    </location>
</feature>
<dbReference type="Proteomes" id="UP001217417">
    <property type="component" value="Unassembled WGS sequence"/>
</dbReference>
<dbReference type="RefSeq" id="XP_056047814.1">
    <property type="nucleotide sequence ID" value="XM_056189058.1"/>
</dbReference>
<dbReference type="GeneID" id="80884224"/>
<organism evidence="3 4">
    <name type="scientific">Lipomyces tetrasporus</name>
    <dbReference type="NCBI Taxonomy" id="54092"/>
    <lineage>
        <taxon>Eukaryota</taxon>
        <taxon>Fungi</taxon>
        <taxon>Dikarya</taxon>
        <taxon>Ascomycota</taxon>
        <taxon>Saccharomycotina</taxon>
        <taxon>Lipomycetes</taxon>
        <taxon>Lipomycetales</taxon>
        <taxon>Lipomycetaceae</taxon>
        <taxon>Lipomyces</taxon>
    </lineage>
</organism>
<sequence>MVDNRSLGRTVHFYNALSPDDALGGLILNQSVTEKNFLFMLEILIVASNPYSLSLRGSGEVLTPSDAPLKPGQYDIRSNAPGGAIE</sequence>
<evidence type="ECO:0000259" key="2">
    <source>
        <dbReference type="Pfam" id="PF25324"/>
    </source>
</evidence>
<dbReference type="AlphaFoldDB" id="A0AAD7VWS1"/>
<reference evidence="3" key="1">
    <citation type="submission" date="2023-03" db="EMBL/GenBank/DDBJ databases">
        <title>Near-Complete genome sequence of Lipomyces tetrasporous NRRL Y-64009, an oleaginous yeast capable of growing on lignocellulosic hydrolysates.</title>
        <authorList>
            <consortium name="Lawrence Berkeley National Laboratory"/>
            <person name="Jagtap S.S."/>
            <person name="Liu J.-J."/>
            <person name="Walukiewicz H.E."/>
            <person name="Pangilinan J."/>
            <person name="Lipzen A."/>
            <person name="Ahrendt S."/>
            <person name="Koriabine M."/>
            <person name="Cobaugh K."/>
            <person name="Salamov A."/>
            <person name="Yoshinaga Y."/>
            <person name="Ng V."/>
            <person name="Daum C."/>
            <person name="Grigoriev I.V."/>
            <person name="Slininger P.J."/>
            <person name="Dien B.S."/>
            <person name="Jin Y.-S."/>
            <person name="Rao C.V."/>
        </authorList>
    </citation>
    <scope>NUCLEOTIDE SEQUENCE</scope>
    <source>
        <strain evidence="3">NRRL Y-64009</strain>
    </source>
</reference>
<gene>
    <name evidence="3" type="ORF">POJ06DRAFT_265190</name>
</gene>